<accession>A0ABS7YCK2</accession>
<protein>
    <recommendedName>
        <fullName evidence="4">Zinc ribbon domain-containing protein</fullName>
    </recommendedName>
</protein>
<comment type="caution">
    <text evidence="2">The sequence shown here is derived from an EMBL/GenBank/DDBJ whole genome shotgun (WGS) entry which is preliminary data.</text>
</comment>
<feature type="transmembrane region" description="Helical" evidence="1">
    <location>
        <begin position="56"/>
        <end position="74"/>
    </location>
</feature>
<dbReference type="EMBL" id="JAHYBX010000007">
    <property type="protein sequence ID" value="MCA1857423.1"/>
    <property type="molecule type" value="Genomic_DNA"/>
</dbReference>
<sequence length="145" mass="15239">MKAIGIVILVAGLALGAFAISMDVSVHVPPQDFGYGIRTPAADVANVDKMAQRQNFLIFSGVLAVVGAILTGFASMRPTAPASEPVQLREDEGLLDFLNEIDAYPGTRTAKAPVETAAVSICPKCRSMVSDDDAECRRCGDALQA</sequence>
<evidence type="ECO:0008006" key="4">
    <source>
        <dbReference type="Google" id="ProtNLM"/>
    </source>
</evidence>
<organism evidence="2 3">
    <name type="scientific">Massilia hydrophila</name>
    <dbReference type="NCBI Taxonomy" id="3044279"/>
    <lineage>
        <taxon>Bacteria</taxon>
        <taxon>Pseudomonadati</taxon>
        <taxon>Pseudomonadota</taxon>
        <taxon>Betaproteobacteria</taxon>
        <taxon>Burkholderiales</taxon>
        <taxon>Oxalobacteraceae</taxon>
        <taxon>Telluria group</taxon>
        <taxon>Massilia</taxon>
    </lineage>
</organism>
<keyword evidence="3" id="KW-1185">Reference proteome</keyword>
<gene>
    <name evidence="2" type="ORF">LE190_16035</name>
</gene>
<keyword evidence="1" id="KW-0812">Transmembrane</keyword>
<reference evidence="2 3" key="1">
    <citation type="submission" date="2021-07" db="EMBL/GenBank/DDBJ databases">
        <title>Characterization of Violacein-producing bacteria and related species.</title>
        <authorList>
            <person name="Wilson H.S."/>
            <person name="De Leon M.E."/>
        </authorList>
    </citation>
    <scope>NUCLEOTIDE SEQUENCE [LARGE SCALE GENOMIC DNA]</scope>
    <source>
        <strain evidence="2 3">HSC-2F05</strain>
    </source>
</reference>
<name>A0ABS7YCK2_9BURK</name>
<evidence type="ECO:0000256" key="1">
    <source>
        <dbReference type="SAM" id="Phobius"/>
    </source>
</evidence>
<dbReference type="Proteomes" id="UP001198602">
    <property type="component" value="Unassembled WGS sequence"/>
</dbReference>
<dbReference type="RefSeq" id="WP_225239642.1">
    <property type="nucleotide sequence ID" value="NZ_JAHYBX010000007.1"/>
</dbReference>
<evidence type="ECO:0000313" key="2">
    <source>
        <dbReference type="EMBL" id="MCA1857423.1"/>
    </source>
</evidence>
<keyword evidence="1" id="KW-1133">Transmembrane helix</keyword>
<keyword evidence="1" id="KW-0472">Membrane</keyword>
<evidence type="ECO:0000313" key="3">
    <source>
        <dbReference type="Proteomes" id="UP001198602"/>
    </source>
</evidence>
<proteinExistence type="predicted"/>